<feature type="domain" description="Inner membrane protein YgaP-like transmembrane" evidence="2">
    <location>
        <begin position="8"/>
        <end position="70"/>
    </location>
</feature>
<feature type="transmembrane region" description="Helical" evidence="1">
    <location>
        <begin position="16"/>
        <end position="33"/>
    </location>
</feature>
<dbReference type="HOGENOM" id="CLU_2703480_0_0_9"/>
<evidence type="ECO:0000259" key="2">
    <source>
        <dbReference type="Pfam" id="PF11127"/>
    </source>
</evidence>
<dbReference type="STRING" id="679936.Sulac_0148"/>
<dbReference type="Proteomes" id="UP000005439">
    <property type="component" value="Chromosome"/>
</dbReference>
<dbReference type="EMBL" id="CP003179">
    <property type="protein sequence ID" value="AEW03721.1"/>
    <property type="molecule type" value="Genomic_DNA"/>
</dbReference>
<reference evidence="4" key="1">
    <citation type="submission" date="2011-12" db="EMBL/GenBank/DDBJ databases">
        <title>The complete genome of chromosome of Sulfobacillus acidophilus DSM 10332.</title>
        <authorList>
            <person name="Lucas S."/>
            <person name="Han J."/>
            <person name="Lapidus A."/>
            <person name="Bruce D."/>
            <person name="Goodwin L."/>
            <person name="Pitluck S."/>
            <person name="Peters L."/>
            <person name="Kyrpides N."/>
            <person name="Mavromatis K."/>
            <person name="Ivanova N."/>
            <person name="Mikhailova N."/>
            <person name="Chertkov O."/>
            <person name="Saunders E."/>
            <person name="Detter J.C."/>
            <person name="Tapia R."/>
            <person name="Han C."/>
            <person name="Land M."/>
            <person name="Hauser L."/>
            <person name="Markowitz V."/>
            <person name="Cheng J.-F."/>
            <person name="Hugenholtz P."/>
            <person name="Woyke T."/>
            <person name="Wu D."/>
            <person name="Pukall R."/>
            <person name="Gehrich-Schroeter G."/>
            <person name="Schneider S."/>
            <person name="Klenk H.-P."/>
            <person name="Eisen J.A."/>
        </authorList>
    </citation>
    <scope>NUCLEOTIDE SEQUENCE [LARGE SCALE GENOMIC DNA]</scope>
    <source>
        <strain evidence="4">ATCC 700253 / DSM 10332 / NAL</strain>
    </source>
</reference>
<evidence type="ECO:0000313" key="4">
    <source>
        <dbReference type="Proteomes" id="UP000005439"/>
    </source>
</evidence>
<organism evidence="3 4">
    <name type="scientific">Sulfobacillus acidophilus (strain ATCC 700253 / DSM 10332 / NAL)</name>
    <dbReference type="NCBI Taxonomy" id="679936"/>
    <lineage>
        <taxon>Bacteria</taxon>
        <taxon>Bacillati</taxon>
        <taxon>Bacillota</taxon>
        <taxon>Clostridia</taxon>
        <taxon>Eubacteriales</taxon>
        <taxon>Clostridiales Family XVII. Incertae Sedis</taxon>
        <taxon>Sulfobacillus</taxon>
    </lineage>
</organism>
<dbReference type="KEGG" id="sap:Sulac_0148"/>
<feature type="transmembrane region" description="Helical" evidence="1">
    <location>
        <begin position="39"/>
        <end position="64"/>
    </location>
</feature>
<keyword evidence="1" id="KW-0472">Membrane</keyword>
<dbReference type="AlphaFoldDB" id="G8TW78"/>
<keyword evidence="4" id="KW-1185">Reference proteome</keyword>
<dbReference type="Pfam" id="PF11127">
    <property type="entry name" value="YgaP-like_TM"/>
    <property type="match status" value="1"/>
</dbReference>
<keyword evidence="1" id="KW-0812">Transmembrane</keyword>
<sequence length="73" mass="8344">MPQDRLIPNVAPADRALRSAVAIFLLFWAWRGALVRWQVVGLGVLDGLLWSTVLTGYCLIYRWLGIRTNHPIR</sequence>
<keyword evidence="1" id="KW-1133">Transmembrane helix</keyword>
<proteinExistence type="predicted"/>
<reference evidence="3 4" key="2">
    <citation type="journal article" date="2012" name="Stand. Genomic Sci.">
        <title>Complete genome sequence of the moderately thermophilic mineral-sulfide-oxidizing firmicute Sulfobacillus acidophilus type strain (NAL(T)).</title>
        <authorList>
            <person name="Anderson I."/>
            <person name="Chertkov O."/>
            <person name="Chen A."/>
            <person name="Saunders E."/>
            <person name="Lapidus A."/>
            <person name="Nolan M."/>
            <person name="Lucas S."/>
            <person name="Hammon N."/>
            <person name="Deshpande S."/>
            <person name="Cheng J.F."/>
            <person name="Han C."/>
            <person name="Tapia R."/>
            <person name="Goodwin L.A."/>
            <person name="Pitluck S."/>
            <person name="Liolios K."/>
            <person name="Pagani I."/>
            <person name="Ivanova N."/>
            <person name="Mikhailova N."/>
            <person name="Pati A."/>
            <person name="Palaniappan K."/>
            <person name="Land M."/>
            <person name="Pan C."/>
            <person name="Rohde M."/>
            <person name="Pukall R."/>
            <person name="Goker M."/>
            <person name="Detter J.C."/>
            <person name="Woyke T."/>
            <person name="Bristow J."/>
            <person name="Eisen J.A."/>
            <person name="Markowitz V."/>
            <person name="Hugenholtz P."/>
            <person name="Kyrpides N.C."/>
            <person name="Klenk H.P."/>
            <person name="Mavromatis K."/>
        </authorList>
    </citation>
    <scope>NUCLEOTIDE SEQUENCE [LARGE SCALE GENOMIC DNA]</scope>
    <source>
        <strain evidence="4">ATCC 700253 / DSM 10332 / NAL</strain>
    </source>
</reference>
<evidence type="ECO:0000256" key="1">
    <source>
        <dbReference type="SAM" id="Phobius"/>
    </source>
</evidence>
<name>G8TW78_SULAD</name>
<dbReference type="InterPro" id="IPR021309">
    <property type="entry name" value="YgaP-like_TM"/>
</dbReference>
<protein>
    <recommendedName>
        <fullName evidence="2">Inner membrane protein YgaP-like transmembrane domain-containing protein</fullName>
    </recommendedName>
</protein>
<gene>
    <name evidence="3" type="ordered locus">Sulac_0148</name>
</gene>
<evidence type="ECO:0000313" key="3">
    <source>
        <dbReference type="EMBL" id="AEW03721.1"/>
    </source>
</evidence>
<dbReference type="PATRIC" id="fig|679936.5.peg.154"/>
<accession>G8TW78</accession>